<evidence type="ECO:0000313" key="2">
    <source>
        <dbReference type="EMBL" id="TGJ78724.1"/>
    </source>
</evidence>
<dbReference type="AlphaFoldDB" id="A0A4Z0Y4N4"/>
<comment type="caution">
    <text evidence="2">The sequence shown here is derived from an EMBL/GenBank/DDBJ whole genome shotgun (WGS) entry which is preliminary data.</text>
</comment>
<dbReference type="SUPFAM" id="SSF53335">
    <property type="entry name" value="S-adenosyl-L-methionine-dependent methyltransferases"/>
    <property type="match status" value="1"/>
</dbReference>
<accession>A0A4Z0Y4N4</accession>
<name>A0A4Z0Y4N4_9PEZI</name>
<reference evidence="2 3" key="1">
    <citation type="submission" date="2019-03" db="EMBL/GenBank/DDBJ databases">
        <title>Draft genome sequence of Xylaria hypoxylon DSM 108379, a ubiquitous saprotrophic-parasitic fungi on hardwood.</title>
        <authorList>
            <person name="Buettner E."/>
            <person name="Leonhardt S."/>
            <person name="Gebauer A.M."/>
            <person name="Liers C."/>
            <person name="Hofrichter M."/>
            <person name="Kellner H."/>
        </authorList>
    </citation>
    <scope>NUCLEOTIDE SEQUENCE [LARGE SCALE GENOMIC DNA]</scope>
    <source>
        <strain evidence="2 3">DSM 108379</strain>
    </source>
</reference>
<evidence type="ECO:0000259" key="1">
    <source>
        <dbReference type="Pfam" id="PF08242"/>
    </source>
</evidence>
<dbReference type="Gene3D" id="3.40.50.150">
    <property type="entry name" value="Vaccinia Virus protein VP39"/>
    <property type="match status" value="1"/>
</dbReference>
<keyword evidence="3" id="KW-1185">Reference proteome</keyword>
<organism evidence="2 3">
    <name type="scientific">Xylaria hypoxylon</name>
    <dbReference type="NCBI Taxonomy" id="37992"/>
    <lineage>
        <taxon>Eukaryota</taxon>
        <taxon>Fungi</taxon>
        <taxon>Dikarya</taxon>
        <taxon>Ascomycota</taxon>
        <taxon>Pezizomycotina</taxon>
        <taxon>Sordariomycetes</taxon>
        <taxon>Xylariomycetidae</taxon>
        <taxon>Xylariales</taxon>
        <taxon>Xylariaceae</taxon>
        <taxon>Xylaria</taxon>
    </lineage>
</organism>
<dbReference type="InterPro" id="IPR029063">
    <property type="entry name" value="SAM-dependent_MTases_sf"/>
</dbReference>
<sequence>MAAVGTQTAALRTGAYYPPFFLKLYQHYVLGYTLPVLWGCDVQAILVPYFTEGFTANHLDCGVADGFFPCRALEKLGVTEGGCHLTLLDLNPSSLEAARNRLLSLAPNMDVRCVKADIKASLPEELAGSSFTSISMFNLFHCVPGGVTKWQAISTYKGALSDDGMLTGCTVLGKSYTTGPFAWLHMRFFNLLGPFSNWDDAREDVEKVLHQEFSEVETKLVGMVLLFRARKPKRL</sequence>
<dbReference type="EMBL" id="SKBN01000358">
    <property type="protein sequence ID" value="TGJ78724.1"/>
    <property type="molecule type" value="Genomic_DNA"/>
</dbReference>
<dbReference type="Pfam" id="PF08242">
    <property type="entry name" value="Methyltransf_12"/>
    <property type="match status" value="1"/>
</dbReference>
<dbReference type="OrthoDB" id="10061782at2759"/>
<proteinExistence type="predicted"/>
<dbReference type="InterPro" id="IPR013217">
    <property type="entry name" value="Methyltransf_12"/>
</dbReference>
<feature type="domain" description="Methyltransferase type 12" evidence="1">
    <location>
        <begin position="59"/>
        <end position="166"/>
    </location>
</feature>
<gene>
    <name evidence="2" type="ORF">E0Z10_g10050</name>
</gene>
<dbReference type="Proteomes" id="UP000297716">
    <property type="component" value="Unassembled WGS sequence"/>
</dbReference>
<evidence type="ECO:0000313" key="3">
    <source>
        <dbReference type="Proteomes" id="UP000297716"/>
    </source>
</evidence>
<dbReference type="STRING" id="37992.A0A4Z0Y4N4"/>
<protein>
    <recommendedName>
        <fullName evidence="1">Methyltransferase type 12 domain-containing protein</fullName>
    </recommendedName>
</protein>